<reference evidence="1" key="1">
    <citation type="journal article" date="2012" name="PLoS ONE">
        <title>Gene sets for utilization of primary and secondary nutrition supplies in the distal gut of endangered iberian lynx.</title>
        <authorList>
            <person name="Alcaide M."/>
            <person name="Messina E."/>
            <person name="Richter M."/>
            <person name="Bargiela R."/>
            <person name="Peplies J."/>
            <person name="Huws S.A."/>
            <person name="Newbold C.J."/>
            <person name="Golyshin P.N."/>
            <person name="Simon M.A."/>
            <person name="Lopez G."/>
            <person name="Yakimov M.M."/>
            <person name="Ferrer M."/>
        </authorList>
    </citation>
    <scope>NUCLEOTIDE SEQUENCE</scope>
</reference>
<name>J9GM18_9ZZZZ</name>
<accession>J9GM18</accession>
<dbReference type="InterPro" id="IPR008969">
    <property type="entry name" value="CarboxyPept-like_regulatory"/>
</dbReference>
<dbReference type="SUPFAM" id="SSF49464">
    <property type="entry name" value="Carboxypeptidase regulatory domain-like"/>
    <property type="match status" value="1"/>
</dbReference>
<dbReference type="EMBL" id="AMCI01003207">
    <property type="protein sequence ID" value="EJX00845.1"/>
    <property type="molecule type" value="Genomic_DNA"/>
</dbReference>
<evidence type="ECO:0008006" key="2">
    <source>
        <dbReference type="Google" id="ProtNLM"/>
    </source>
</evidence>
<gene>
    <name evidence="1" type="ORF">EVA_11046</name>
</gene>
<proteinExistence type="predicted"/>
<comment type="caution">
    <text evidence="1">The sequence shown here is derived from an EMBL/GenBank/DDBJ whole genome shotgun (WGS) entry which is preliminary data.</text>
</comment>
<dbReference type="Pfam" id="PF18939">
    <property type="entry name" value="DUF5686"/>
    <property type="match status" value="1"/>
</dbReference>
<organism evidence="1">
    <name type="scientific">gut metagenome</name>
    <dbReference type="NCBI Taxonomy" id="749906"/>
    <lineage>
        <taxon>unclassified sequences</taxon>
        <taxon>metagenomes</taxon>
        <taxon>organismal metagenomes</taxon>
    </lineage>
</organism>
<protein>
    <recommendedName>
        <fullName evidence="2">Outer membrane protein</fullName>
    </recommendedName>
</protein>
<dbReference type="InterPro" id="IPR043741">
    <property type="entry name" value="DUF5686"/>
</dbReference>
<dbReference type="Gene3D" id="2.60.40.1120">
    <property type="entry name" value="Carboxypeptidase-like, regulatory domain"/>
    <property type="match status" value="1"/>
</dbReference>
<dbReference type="Pfam" id="PF13715">
    <property type="entry name" value="CarbopepD_reg_2"/>
    <property type="match status" value="1"/>
</dbReference>
<sequence length="856" mass="99080">MKTYSIYFWLLLGCIGCCLSASAQTIQGVVTDSLTQEPIPYLSVYYDGKGVGCITDQNGRYTVESRAGWNQLTFSAVGYVTKVMNILPGYTKKMNIRMRPDDILLDEVVVKPKRERYRRKNNPAVEMMKKVIAHKKHQNLEEHDFYRYDKYQKITMSLNEVTLEMLDKGIYKKMPFLKDQIEFCEETGKFILPMSVDETVSQKVYRKHPRSEKSRIQGEKSNGLHELFATGDMLGTVLKDVFTDVNIYDNDIRLLQHPFISPISSSDAISFYKYYIMDTTYVDQDRCFHLTFVPNNSQDFGFTGHLYVLADSSYTVKKCTMNLPQKSGVNFVDNMSIIQEFQQLPSGEWVLKADDMIVELSVVAAVQGLQVRRTTRYTDHAFEPLPDELFQQAGAEVKEANALMRSEEFWNERRPVPLTATESEMGSQVDRLEKLPGFKYIMIGLRALIENYVETGSKEHPSKVDIGPINTLVSSNFIDGFRLRMSAQTTANWHPNLFLKGYYAYGFKDRRSKYMGEVQYSFNKKEYTPDEFPKNALTFNYRFDVMAPTDKFLKTDKDNVFASFKVKKVDQMSYVRTASMKYEYENPFGLKTTVELKHTTDEPTGGLVYQTNDDRQAVIPQIKMAEASLAFRYAPGETFVNSKQRRIIVSRDAPVFTLSHTTGFQGVLGGDYNYNLTEVGLYKRFWFSSWGKINLFLKAGAQWNKVPFPLLIMPAANLSYVLQRETFNLLNNLEFLNDRYASLDISWDMNGKVFNRIPLLKKLKWREVMGFKMLYGHLTDKNNPYLNPGDGELFLFPSRDGVPTSFVMGDKPYMEYFFGIHNIFKVLRLDYVRRVNYLHHPDVDKWGIRLMLEFTF</sequence>
<evidence type="ECO:0000313" key="1">
    <source>
        <dbReference type="EMBL" id="EJX00845.1"/>
    </source>
</evidence>
<dbReference type="AlphaFoldDB" id="J9GM18"/>